<organism evidence="1 2">
    <name type="scientific">Zootermopsis nevadensis</name>
    <name type="common">Dampwood termite</name>
    <dbReference type="NCBI Taxonomy" id="136037"/>
    <lineage>
        <taxon>Eukaryota</taxon>
        <taxon>Metazoa</taxon>
        <taxon>Ecdysozoa</taxon>
        <taxon>Arthropoda</taxon>
        <taxon>Hexapoda</taxon>
        <taxon>Insecta</taxon>
        <taxon>Pterygota</taxon>
        <taxon>Neoptera</taxon>
        <taxon>Polyneoptera</taxon>
        <taxon>Dictyoptera</taxon>
        <taxon>Blattodea</taxon>
        <taxon>Blattoidea</taxon>
        <taxon>Termitoidae</taxon>
        <taxon>Termopsidae</taxon>
        <taxon>Zootermopsis</taxon>
    </lineage>
</organism>
<dbReference type="InParanoid" id="A0A067QWV2"/>
<name>A0A067QWV2_ZOONE</name>
<accession>A0A067QWV2</accession>
<dbReference type="EMBL" id="KK852869">
    <property type="protein sequence ID" value="KDR14659.1"/>
    <property type="molecule type" value="Genomic_DNA"/>
</dbReference>
<protein>
    <submittedName>
        <fullName evidence="1">Uncharacterized protein</fullName>
    </submittedName>
</protein>
<dbReference type="Proteomes" id="UP000027135">
    <property type="component" value="Unassembled WGS sequence"/>
</dbReference>
<keyword evidence="2" id="KW-1185">Reference proteome</keyword>
<dbReference type="AlphaFoldDB" id="A0A067QWV2"/>
<evidence type="ECO:0000313" key="1">
    <source>
        <dbReference type="EMBL" id="KDR14659.1"/>
    </source>
</evidence>
<gene>
    <name evidence="1" type="ORF">L798_10766</name>
</gene>
<proteinExistence type="predicted"/>
<evidence type="ECO:0000313" key="2">
    <source>
        <dbReference type="Proteomes" id="UP000027135"/>
    </source>
</evidence>
<sequence length="170" mass="19248">MLIHLFARLASKAGSLSGVFFWQLDAMASLLVSLPWHPSAIPPLTFLSFSHQLLQLPYTKATVMLTDFPRFNSFEGYQLTYNSCNKHLMKNNSPHTTQTVLANHHIMFLTSYFFFFYGSPVRIRPMASSILLFHSVLLLGPSVRGFDRRFETSSFLRCKVASLATNPQPG</sequence>
<reference evidence="1 2" key="1">
    <citation type="journal article" date="2014" name="Nat. Commun.">
        <title>Molecular traces of alternative social organization in a termite genome.</title>
        <authorList>
            <person name="Terrapon N."/>
            <person name="Li C."/>
            <person name="Robertson H.M."/>
            <person name="Ji L."/>
            <person name="Meng X."/>
            <person name="Booth W."/>
            <person name="Chen Z."/>
            <person name="Childers C.P."/>
            <person name="Glastad K.M."/>
            <person name="Gokhale K."/>
            <person name="Gowin J."/>
            <person name="Gronenberg W."/>
            <person name="Hermansen R.A."/>
            <person name="Hu H."/>
            <person name="Hunt B.G."/>
            <person name="Huylmans A.K."/>
            <person name="Khalil S.M."/>
            <person name="Mitchell R.D."/>
            <person name="Munoz-Torres M.C."/>
            <person name="Mustard J.A."/>
            <person name="Pan H."/>
            <person name="Reese J.T."/>
            <person name="Scharf M.E."/>
            <person name="Sun F."/>
            <person name="Vogel H."/>
            <person name="Xiao J."/>
            <person name="Yang W."/>
            <person name="Yang Z."/>
            <person name="Yang Z."/>
            <person name="Zhou J."/>
            <person name="Zhu J."/>
            <person name="Brent C.S."/>
            <person name="Elsik C.G."/>
            <person name="Goodisman M.A."/>
            <person name="Liberles D.A."/>
            <person name="Roe R.M."/>
            <person name="Vargo E.L."/>
            <person name="Vilcinskas A."/>
            <person name="Wang J."/>
            <person name="Bornberg-Bauer E."/>
            <person name="Korb J."/>
            <person name="Zhang G."/>
            <person name="Liebig J."/>
        </authorList>
    </citation>
    <scope>NUCLEOTIDE SEQUENCE [LARGE SCALE GENOMIC DNA]</scope>
    <source>
        <tissue evidence="1">Whole organism</tissue>
    </source>
</reference>